<dbReference type="Pfam" id="PF03929">
    <property type="entry name" value="PepSY_TM"/>
    <property type="match status" value="1"/>
</dbReference>
<keyword evidence="1" id="KW-0812">Transmembrane</keyword>
<dbReference type="RefSeq" id="WP_213516872.1">
    <property type="nucleotide sequence ID" value="NZ_BOSE01000005.1"/>
</dbReference>
<feature type="transmembrane region" description="Helical" evidence="1">
    <location>
        <begin position="181"/>
        <end position="203"/>
    </location>
</feature>
<keyword evidence="1" id="KW-1133">Transmembrane helix</keyword>
<evidence type="ECO:0000313" key="3">
    <source>
        <dbReference type="Proteomes" id="UP000683139"/>
    </source>
</evidence>
<gene>
    <name evidence="2" type="ORF">J40TS1_30480</name>
</gene>
<organism evidence="2 3">
    <name type="scientific">Paenibacillus montaniterrae</name>
    <dbReference type="NCBI Taxonomy" id="429341"/>
    <lineage>
        <taxon>Bacteria</taxon>
        <taxon>Bacillati</taxon>
        <taxon>Bacillota</taxon>
        <taxon>Bacilli</taxon>
        <taxon>Bacillales</taxon>
        <taxon>Paenibacillaceae</taxon>
        <taxon>Paenibacillus</taxon>
    </lineage>
</organism>
<reference evidence="2" key="1">
    <citation type="submission" date="2021-03" db="EMBL/GenBank/DDBJ databases">
        <title>Antimicrobial resistance genes in bacteria isolated from Japanese honey, and their potential for conferring macrolide and lincosamide resistance in the American foulbrood pathogen Paenibacillus larvae.</title>
        <authorList>
            <person name="Okamoto M."/>
            <person name="Kumagai M."/>
            <person name="Kanamori H."/>
            <person name="Takamatsu D."/>
        </authorList>
    </citation>
    <scope>NUCLEOTIDE SEQUENCE</scope>
    <source>
        <strain evidence="2">J40TS1</strain>
    </source>
</reference>
<feature type="transmembrane region" description="Helical" evidence="1">
    <location>
        <begin position="374"/>
        <end position="394"/>
    </location>
</feature>
<accession>A0A920CXZ2</accession>
<feature type="transmembrane region" description="Helical" evidence="1">
    <location>
        <begin position="12"/>
        <end position="36"/>
    </location>
</feature>
<dbReference type="PANTHER" id="PTHR34219:SF1">
    <property type="entry name" value="PEPSY DOMAIN-CONTAINING PROTEIN"/>
    <property type="match status" value="1"/>
</dbReference>
<proteinExistence type="predicted"/>
<feature type="transmembrane region" description="Helical" evidence="1">
    <location>
        <begin position="415"/>
        <end position="447"/>
    </location>
</feature>
<keyword evidence="1" id="KW-0472">Membrane</keyword>
<evidence type="ECO:0000256" key="1">
    <source>
        <dbReference type="SAM" id="Phobius"/>
    </source>
</evidence>
<dbReference type="InterPro" id="IPR005625">
    <property type="entry name" value="PepSY-ass_TM"/>
</dbReference>
<evidence type="ECO:0000313" key="2">
    <source>
        <dbReference type="EMBL" id="GIP17406.1"/>
    </source>
</evidence>
<protein>
    <submittedName>
        <fullName evidence="2">PepSY domain-containing protein</fullName>
    </submittedName>
</protein>
<keyword evidence="3" id="KW-1185">Reference proteome</keyword>
<name>A0A920CXZ2_9BACL</name>
<feature type="transmembrane region" description="Helical" evidence="1">
    <location>
        <begin position="137"/>
        <end position="161"/>
    </location>
</feature>
<comment type="caution">
    <text evidence="2">The sequence shown here is derived from an EMBL/GenBank/DDBJ whole genome shotgun (WGS) entry which is preliminary data.</text>
</comment>
<dbReference type="Proteomes" id="UP000683139">
    <property type="component" value="Unassembled WGS sequence"/>
</dbReference>
<sequence length="457" mass="51526">MKNTFNPFQRLHFYAACIIAPLLLTLTLSGIGYLFYTDVEKAIYKKELFGRSEVNVEQSLDEAIHEISSKYSGYSIGKISVMEEPYNTRVTISNDDGDSYYIFLDSHNQIVAAQNAKYTYANFMRNFHSSLFTGSTFIRYLVELTACWTIFLIVSGIYMTFKKKLLFKAKRKISKLKFQKIHAMLGLVISIPLIIIVVTGIPWSVFMGSHISKFGQEHPELGRTELRYNPPQSDVNEIPWATRSLDQPASNHTGHAGHAEHAEHHSAARVNFNIPGQQSLETIINQAQAENITKPFSIVYPSNGQGVFTVSKGSNTGITGLDVSPYEETTAYFDQYSGQFITRINYDDYGIIGKWFTWGIPLHEGHLFGIANKILNLMVCLAFLAAIVIGFLSWMRKIKPGDFNMPRRINKPWSIGALATVLLLGILMPLFGISVLVIVIIESIIYYSTKNKMLRTP</sequence>
<dbReference type="PANTHER" id="PTHR34219">
    <property type="entry name" value="IRON-REGULATED INNER MEMBRANE PROTEIN-RELATED"/>
    <property type="match status" value="1"/>
</dbReference>
<dbReference type="AlphaFoldDB" id="A0A920CXZ2"/>
<dbReference type="EMBL" id="BOSE01000005">
    <property type="protein sequence ID" value="GIP17406.1"/>
    <property type="molecule type" value="Genomic_DNA"/>
</dbReference>